<sequence>MDVDLRLLVLAVASLYQRVVCWREDQISPPGQRVDVGGYRLHYVTAGMGEVTIVLDHSLGGVEGYLLLDHLAKLSRVCIYDRAGFGWSDRSPHARTSDQIVTELDKLLTRAGLEPPYLLVGNSFGSYNMRLYAHRFPEKVVGLVLTDGLHESGMLQMSVVLKALQLFFASGFMMSVLGAGLGLIRVLCHIGMFELIKPELRQFSGSSLRPVKRSFCRPKHWLTMTQEILNLTASGRQVGYARDLNNLPIVSIKASSFFQPSLLTALMPLKAANQLRDRMHEQLKSLSANCIQLNAEKSGHFVWVDQPEVIITAVKLLLQQYPKAID</sequence>
<dbReference type="EMBL" id="CP001344">
    <property type="protein sequence ID" value="ACL42840.1"/>
    <property type="molecule type" value="Genomic_DNA"/>
</dbReference>
<dbReference type="SUPFAM" id="SSF53474">
    <property type="entry name" value="alpha/beta-Hydrolases"/>
    <property type="match status" value="1"/>
</dbReference>
<keyword evidence="4" id="KW-0378">Hydrolase</keyword>
<dbReference type="KEGG" id="cyn:Cyan7425_0448"/>
<dbReference type="Pfam" id="PF00561">
    <property type="entry name" value="Abhydrolase_1"/>
    <property type="match status" value="1"/>
</dbReference>
<dbReference type="GO" id="GO:0016787">
    <property type="term" value="F:hydrolase activity"/>
    <property type="evidence" value="ECO:0007669"/>
    <property type="project" value="UniProtKB-KW"/>
</dbReference>
<evidence type="ECO:0000313" key="4">
    <source>
        <dbReference type="EMBL" id="ACL42840.1"/>
    </source>
</evidence>
<feature type="domain" description="AB hydrolase-1" evidence="3">
    <location>
        <begin position="67"/>
        <end position="151"/>
    </location>
</feature>
<dbReference type="Gene3D" id="3.40.50.1820">
    <property type="entry name" value="alpha/beta hydrolase"/>
    <property type="match status" value="1"/>
</dbReference>
<evidence type="ECO:0000256" key="2">
    <source>
        <dbReference type="SAM" id="Phobius"/>
    </source>
</evidence>
<keyword evidence="2" id="KW-1133">Transmembrane helix</keyword>
<reference evidence="4" key="1">
    <citation type="submission" date="2009-01" db="EMBL/GenBank/DDBJ databases">
        <title>Complete sequence of chromosome Cyanothece sp. PCC 7425.</title>
        <authorList>
            <consortium name="US DOE Joint Genome Institute"/>
            <person name="Lucas S."/>
            <person name="Copeland A."/>
            <person name="Lapidus A."/>
            <person name="Glavina del Rio T."/>
            <person name="Dalin E."/>
            <person name="Tice H."/>
            <person name="Bruce D."/>
            <person name="Goodwin L."/>
            <person name="Pitluck S."/>
            <person name="Sims D."/>
            <person name="Meineke L."/>
            <person name="Brettin T."/>
            <person name="Detter J.C."/>
            <person name="Han C."/>
            <person name="Larimer F."/>
            <person name="Land M."/>
            <person name="Hauser L."/>
            <person name="Kyrpides N."/>
            <person name="Ovchinnikova G."/>
            <person name="Liberton M."/>
            <person name="Stoeckel J."/>
            <person name="Banerjee A."/>
            <person name="Singh A."/>
            <person name="Page L."/>
            <person name="Sato H."/>
            <person name="Zhao L."/>
            <person name="Sherman L."/>
            <person name="Pakrasi H."/>
            <person name="Richardson P."/>
        </authorList>
    </citation>
    <scope>NUCLEOTIDE SEQUENCE</scope>
    <source>
        <strain evidence="4">PCC 7425</strain>
    </source>
</reference>
<accession>B8HT43</accession>
<feature type="transmembrane region" description="Helical" evidence="2">
    <location>
        <begin position="166"/>
        <end position="188"/>
    </location>
</feature>
<dbReference type="AlphaFoldDB" id="B8HT43"/>
<keyword evidence="1" id="KW-0175">Coiled coil</keyword>
<dbReference type="eggNOG" id="COG0596">
    <property type="taxonomic scope" value="Bacteria"/>
</dbReference>
<protein>
    <submittedName>
        <fullName evidence="4">Alpha/beta hydrolase fold protein</fullName>
    </submittedName>
</protein>
<proteinExistence type="predicted"/>
<feature type="coiled-coil region" evidence="1">
    <location>
        <begin position="269"/>
        <end position="296"/>
    </location>
</feature>
<dbReference type="InterPro" id="IPR000073">
    <property type="entry name" value="AB_hydrolase_1"/>
</dbReference>
<organism evidence="4">
    <name type="scientific">Cyanothece sp. (strain PCC 7425 / ATCC 29141)</name>
    <dbReference type="NCBI Taxonomy" id="395961"/>
    <lineage>
        <taxon>Bacteria</taxon>
        <taxon>Bacillati</taxon>
        <taxon>Cyanobacteriota</taxon>
        <taxon>Cyanophyceae</taxon>
        <taxon>Gomontiellales</taxon>
        <taxon>Cyanothecaceae</taxon>
        <taxon>Cyanothece</taxon>
    </lineage>
</organism>
<dbReference type="PANTHER" id="PTHR43139">
    <property type="entry name" value="SI:DKEY-122A22.2"/>
    <property type="match status" value="1"/>
</dbReference>
<dbReference type="PRINTS" id="PR00111">
    <property type="entry name" value="ABHYDROLASE"/>
</dbReference>
<dbReference type="STRING" id="395961.Cyan7425_0448"/>
<dbReference type="OrthoDB" id="59888at2"/>
<dbReference type="InterPro" id="IPR052370">
    <property type="entry name" value="Meta-cleavage_hydrolase"/>
</dbReference>
<keyword evidence="2" id="KW-0812">Transmembrane</keyword>
<evidence type="ECO:0000256" key="1">
    <source>
        <dbReference type="SAM" id="Coils"/>
    </source>
</evidence>
<dbReference type="InterPro" id="IPR029058">
    <property type="entry name" value="AB_hydrolase_fold"/>
</dbReference>
<evidence type="ECO:0000259" key="3">
    <source>
        <dbReference type="Pfam" id="PF00561"/>
    </source>
</evidence>
<name>B8HT43_CYAP4</name>
<dbReference type="HOGENOM" id="CLU_020336_9_0_3"/>
<keyword evidence="2" id="KW-0472">Membrane</keyword>
<dbReference type="PANTHER" id="PTHR43139:SF52">
    <property type="entry name" value="SI:DKEY-122A22.2"/>
    <property type="match status" value="1"/>
</dbReference>
<gene>
    <name evidence="4" type="ordered locus">Cyan7425_0448</name>
</gene>